<keyword evidence="1" id="KW-1133">Transmembrane helix</keyword>
<name>A0A6B3RKD9_9RHOB</name>
<gene>
    <name evidence="2" type="ORF">G3572_09760</name>
</gene>
<evidence type="ECO:0008006" key="4">
    <source>
        <dbReference type="Google" id="ProtNLM"/>
    </source>
</evidence>
<keyword evidence="1" id="KW-0812">Transmembrane</keyword>
<evidence type="ECO:0000313" key="2">
    <source>
        <dbReference type="EMBL" id="NEX46494.1"/>
    </source>
</evidence>
<feature type="transmembrane region" description="Helical" evidence="1">
    <location>
        <begin position="12"/>
        <end position="31"/>
    </location>
</feature>
<evidence type="ECO:0000256" key="1">
    <source>
        <dbReference type="SAM" id="Phobius"/>
    </source>
</evidence>
<sequence length="76" mass="8049">MPRLLSFMLRQFCNGAVMGLAFAQLLLWANVGNLPALLASDPHGGALTGFYFAQGALLFGTLGMSVALMNLSESDE</sequence>
<organism evidence="2 3">
    <name type="scientific">Pseudotabrizicola algicola</name>
    <dbReference type="NCBI Taxonomy" id="2709381"/>
    <lineage>
        <taxon>Bacteria</taxon>
        <taxon>Pseudomonadati</taxon>
        <taxon>Pseudomonadota</taxon>
        <taxon>Alphaproteobacteria</taxon>
        <taxon>Rhodobacterales</taxon>
        <taxon>Paracoccaceae</taxon>
        <taxon>Pseudotabrizicola</taxon>
    </lineage>
</organism>
<feature type="transmembrane region" description="Helical" evidence="1">
    <location>
        <begin position="51"/>
        <end position="71"/>
    </location>
</feature>
<proteinExistence type="predicted"/>
<comment type="caution">
    <text evidence="2">The sequence shown here is derived from an EMBL/GenBank/DDBJ whole genome shotgun (WGS) entry which is preliminary data.</text>
</comment>
<protein>
    <recommendedName>
        <fullName evidence="4">MFS transporter</fullName>
    </recommendedName>
</protein>
<evidence type="ECO:0000313" key="3">
    <source>
        <dbReference type="Proteomes" id="UP000481421"/>
    </source>
</evidence>
<dbReference type="RefSeq" id="WP_164611194.1">
    <property type="nucleotide sequence ID" value="NZ_JAAIKE010000002.1"/>
</dbReference>
<dbReference type="Proteomes" id="UP000481421">
    <property type="component" value="Unassembled WGS sequence"/>
</dbReference>
<reference evidence="2 3" key="1">
    <citation type="submission" date="2020-02" db="EMBL/GenBank/DDBJ databases">
        <title>Rhodobacter algicola sp. nov., isolated from microalga culture.</title>
        <authorList>
            <person name="Park C.-Y."/>
        </authorList>
    </citation>
    <scope>NUCLEOTIDE SEQUENCE [LARGE SCALE GENOMIC DNA]</scope>
    <source>
        <strain evidence="2 3">ETT8</strain>
    </source>
</reference>
<dbReference type="EMBL" id="JAAIKE010000002">
    <property type="protein sequence ID" value="NEX46494.1"/>
    <property type="molecule type" value="Genomic_DNA"/>
</dbReference>
<accession>A0A6B3RKD9</accession>
<keyword evidence="3" id="KW-1185">Reference proteome</keyword>
<keyword evidence="1" id="KW-0472">Membrane</keyword>
<dbReference type="AlphaFoldDB" id="A0A6B3RKD9"/>